<reference evidence="1" key="1">
    <citation type="submission" date="2023-04" db="EMBL/GenBank/DDBJ databases">
        <title>Draft Genome sequencing of Naganishia species isolated from polar environments using Oxford Nanopore Technology.</title>
        <authorList>
            <person name="Leo P."/>
            <person name="Venkateswaran K."/>
        </authorList>
    </citation>
    <scope>NUCLEOTIDE SEQUENCE</scope>
    <source>
        <strain evidence="1">MNA-CCFEE 5423</strain>
    </source>
</reference>
<dbReference type="Proteomes" id="UP001227268">
    <property type="component" value="Unassembled WGS sequence"/>
</dbReference>
<gene>
    <name evidence="1" type="ORF">QFC21_003559</name>
</gene>
<evidence type="ECO:0000313" key="1">
    <source>
        <dbReference type="EMBL" id="KAJ9100516.1"/>
    </source>
</evidence>
<accession>A0ACC2VP09</accession>
<organism evidence="1 2">
    <name type="scientific">Naganishia friedmannii</name>
    <dbReference type="NCBI Taxonomy" id="89922"/>
    <lineage>
        <taxon>Eukaryota</taxon>
        <taxon>Fungi</taxon>
        <taxon>Dikarya</taxon>
        <taxon>Basidiomycota</taxon>
        <taxon>Agaricomycotina</taxon>
        <taxon>Tremellomycetes</taxon>
        <taxon>Filobasidiales</taxon>
        <taxon>Filobasidiaceae</taxon>
        <taxon>Naganishia</taxon>
    </lineage>
</organism>
<name>A0ACC2VP09_9TREE</name>
<proteinExistence type="predicted"/>
<dbReference type="EMBL" id="JASBWT010000011">
    <property type="protein sequence ID" value="KAJ9100516.1"/>
    <property type="molecule type" value="Genomic_DNA"/>
</dbReference>
<evidence type="ECO:0000313" key="2">
    <source>
        <dbReference type="Proteomes" id="UP001227268"/>
    </source>
</evidence>
<keyword evidence="2" id="KW-1185">Reference proteome</keyword>
<comment type="caution">
    <text evidence="1">The sequence shown here is derived from an EMBL/GenBank/DDBJ whole genome shotgun (WGS) entry which is preliminary data.</text>
</comment>
<protein>
    <submittedName>
        <fullName evidence="1">Uncharacterized protein</fullName>
    </submittedName>
</protein>
<sequence length="509" mass="55882">MMASSSSLVHRHRLRANCQHIQVVQVSFNLASSSGAATGNPTLSVTMHRKAQSTSALSVILSGHAQPLCSAEASSMLQQPVASSSRLSNAPKIPSSRTSARTRISHSRTRSDLTLYSAEAESRSSTPKSSRLDDRSRSSGHLKQLPAMHDGYCTSPTQKHRKRETLSSTEEEDTSGPSDLEYQPVAQKFILRSVESTSATPVIASDTTYRKPYIAPRLGAVGETPRRKEATPKKPKAFFRDTTLENCPAILLSLRTPLNDRLQTLRFIERELAHAFQDSDPLQLGRHSFLSQNLQLPLLATLRTEAADLLRNAPTSTVDKGNTSIKVLDVLLSILQGICLIGVRRNGSFEAEEGTTRNIREALGQEWVVETLIDLLSWSKSIPPPASPTHQILNTLFTIVVYVPSTIPAFSTAGGYEVIAGLLKLVDEKEVKVKAIEFFVYLGSLTTNDNGSDEKQSRIDRADKEETVDVFGTPKPISIIPVTPKSSRRLIQSSYISRKTRLSHISHLP</sequence>